<name>A0AAE8MIM8_9HYPO</name>
<dbReference type="Gene3D" id="1.20.1280.50">
    <property type="match status" value="1"/>
</dbReference>
<dbReference type="EMBL" id="ONZP01000473">
    <property type="protein sequence ID" value="SPJ85447.1"/>
    <property type="molecule type" value="Genomic_DNA"/>
</dbReference>
<sequence>MSNYECYCAICSCPLASSSITIGRSSGSYSGSQTDDTSDDNSDSAVDEVDDYDPSVVKETELVWLNKFRCLGFNEDAADIGAAFISGPSQYLDDEEVLATRGADPNAPEDTKFSCDLLNKDILYEVMECLVSSNSALNIDYGGILGPDQFWVSERGEEYVVANPMDRNPMLEKCIQDHVTRSLALTPNDYSISDYTSVGTAKSLFLQLPPELLMRIGLYLPTDSIASFALLSRSCAEIVRTNTFWKNHRLWQIYWAWEADIAVNTSLEDHISLREACLWLHHISSPTRNQTSEFLGLINRRRIWNTCEQIAGHYFASLDQTRISSRDQGHMEGLDAKEKAIAYAHPEHNVERLIWFQSWDELNGASATAEAIWDSDGILIGLGMILHRKRTFAGKTDDQVMGSDRETCRISTRPWIKGMIAHMDQAGAGIRGLTFMGCDSYSHTALGNTDPSLHRFALAPENRCGMVGLTLLLDAGGRITGLRVIQSPKLDDDDQIMDQETDEPLSHRPRFWSCRTGRLEISDSEIAPRRVVPEVIQSMSLIPLTDNLNCDEEQLVTDLLPHEILLWNKDQAEGAALRGVSIYAPKAETSNERIIRGLRANFARGHSTRKRLVGDFEFGRWGAPLDLWPQEDLVTLKINGSEGESISQIAISPAINPKAIKITTNLGKTVTAGNFLGDNWTVFDVTTNQELAGLCLAFEPVSHPVRQGAMSSLLAIVRNA</sequence>
<dbReference type="InterPro" id="IPR036047">
    <property type="entry name" value="F-box-like_dom_sf"/>
</dbReference>
<feature type="compositionally biased region" description="Low complexity" evidence="1">
    <location>
        <begin position="26"/>
        <end position="35"/>
    </location>
</feature>
<gene>
    <name evidence="3" type="ORF">FTOL_11228</name>
</gene>
<reference evidence="3" key="1">
    <citation type="submission" date="2018-03" db="EMBL/GenBank/DDBJ databases">
        <authorList>
            <person name="Guldener U."/>
        </authorList>
    </citation>
    <scope>NUCLEOTIDE SEQUENCE</scope>
</reference>
<dbReference type="AlphaFoldDB" id="A0AAE8MIM8"/>
<accession>A0AAE8MIM8</accession>
<dbReference type="PROSITE" id="PS50181">
    <property type="entry name" value="FBOX"/>
    <property type="match status" value="1"/>
</dbReference>
<feature type="region of interest" description="Disordered" evidence="1">
    <location>
        <begin position="26"/>
        <end position="51"/>
    </location>
</feature>
<evidence type="ECO:0000259" key="2">
    <source>
        <dbReference type="PROSITE" id="PS50181"/>
    </source>
</evidence>
<evidence type="ECO:0000313" key="4">
    <source>
        <dbReference type="Proteomes" id="UP001187734"/>
    </source>
</evidence>
<organism evidence="3 4">
    <name type="scientific">Fusarium torulosum</name>
    <dbReference type="NCBI Taxonomy" id="33205"/>
    <lineage>
        <taxon>Eukaryota</taxon>
        <taxon>Fungi</taxon>
        <taxon>Dikarya</taxon>
        <taxon>Ascomycota</taxon>
        <taxon>Pezizomycotina</taxon>
        <taxon>Sordariomycetes</taxon>
        <taxon>Hypocreomycetidae</taxon>
        <taxon>Hypocreales</taxon>
        <taxon>Nectriaceae</taxon>
        <taxon>Fusarium</taxon>
    </lineage>
</organism>
<dbReference type="InterPro" id="IPR001810">
    <property type="entry name" value="F-box_dom"/>
</dbReference>
<dbReference type="Pfam" id="PF00646">
    <property type="entry name" value="F-box"/>
    <property type="match status" value="1"/>
</dbReference>
<evidence type="ECO:0000256" key="1">
    <source>
        <dbReference type="SAM" id="MobiDB-lite"/>
    </source>
</evidence>
<comment type="caution">
    <text evidence="3">The sequence shown here is derived from an EMBL/GenBank/DDBJ whole genome shotgun (WGS) entry which is preliminary data.</text>
</comment>
<feature type="domain" description="F-box" evidence="2">
    <location>
        <begin position="202"/>
        <end position="248"/>
    </location>
</feature>
<feature type="compositionally biased region" description="Acidic residues" evidence="1">
    <location>
        <begin position="36"/>
        <end position="51"/>
    </location>
</feature>
<dbReference type="Proteomes" id="UP001187734">
    <property type="component" value="Unassembled WGS sequence"/>
</dbReference>
<evidence type="ECO:0000313" key="3">
    <source>
        <dbReference type="EMBL" id="SPJ85447.1"/>
    </source>
</evidence>
<dbReference type="SMART" id="SM00256">
    <property type="entry name" value="FBOX"/>
    <property type="match status" value="1"/>
</dbReference>
<keyword evidence="4" id="KW-1185">Reference proteome</keyword>
<dbReference type="SUPFAM" id="SSF81383">
    <property type="entry name" value="F-box domain"/>
    <property type="match status" value="1"/>
</dbReference>
<proteinExistence type="predicted"/>
<protein>
    <recommendedName>
        <fullName evidence="2">F-box domain-containing protein</fullName>
    </recommendedName>
</protein>